<dbReference type="AlphaFoldDB" id="A0A812JMT3"/>
<feature type="domain" description="LsmAD" evidence="2">
    <location>
        <begin position="1"/>
        <end position="53"/>
    </location>
</feature>
<evidence type="ECO:0000313" key="3">
    <source>
        <dbReference type="EMBL" id="CAE7212784.1"/>
    </source>
</evidence>
<feature type="non-terminal residue" evidence="3">
    <location>
        <position position="1"/>
    </location>
</feature>
<dbReference type="InterPro" id="IPR009604">
    <property type="entry name" value="LsmAD_domain"/>
</dbReference>
<evidence type="ECO:0000313" key="4">
    <source>
        <dbReference type="Proteomes" id="UP000601435"/>
    </source>
</evidence>
<proteinExistence type="predicted"/>
<dbReference type="Pfam" id="PF06741">
    <property type="entry name" value="LsmAD"/>
    <property type="match status" value="1"/>
</dbReference>
<feature type="non-terminal residue" evidence="3">
    <location>
        <position position="97"/>
    </location>
</feature>
<evidence type="ECO:0000259" key="2">
    <source>
        <dbReference type="Pfam" id="PF06741"/>
    </source>
</evidence>
<name>A0A812JMT3_9DINO</name>
<comment type="caution">
    <text evidence="3">The sequence shown here is derived from an EMBL/GenBank/DDBJ whole genome shotgun (WGS) entry which is preliminary data.</text>
</comment>
<gene>
    <name evidence="3" type="primary">atxn2</name>
    <name evidence="3" type="ORF">SNEC2469_LOCUS2254</name>
</gene>
<evidence type="ECO:0000256" key="1">
    <source>
        <dbReference type="SAM" id="MobiDB-lite"/>
    </source>
</evidence>
<dbReference type="Proteomes" id="UP000601435">
    <property type="component" value="Unassembled WGS sequence"/>
</dbReference>
<dbReference type="EMBL" id="CAJNJA010006606">
    <property type="protein sequence ID" value="CAE7212784.1"/>
    <property type="molecule type" value="Genomic_DNA"/>
</dbReference>
<accession>A0A812JMT3</accession>
<feature type="region of interest" description="Disordered" evidence="1">
    <location>
        <begin position="34"/>
        <end position="57"/>
    </location>
</feature>
<keyword evidence="4" id="KW-1185">Reference proteome</keyword>
<sequence>ELYTTALNVDDIPQWMRNKAEAVATAIENGQSYGRKEEAVNDDMDEEAQFSAVGSSQVREPVFHRPLTMENLSHHAAASGLAREHMAKRYLITAYPS</sequence>
<dbReference type="OrthoDB" id="447812at2759"/>
<protein>
    <submittedName>
        <fullName evidence="3">Atxn2 protein</fullName>
    </submittedName>
</protein>
<reference evidence="3" key="1">
    <citation type="submission" date="2021-02" db="EMBL/GenBank/DDBJ databases">
        <authorList>
            <person name="Dougan E. K."/>
            <person name="Rhodes N."/>
            <person name="Thang M."/>
            <person name="Chan C."/>
        </authorList>
    </citation>
    <scope>NUCLEOTIDE SEQUENCE</scope>
</reference>
<organism evidence="3 4">
    <name type="scientific">Symbiodinium necroappetens</name>
    <dbReference type="NCBI Taxonomy" id="1628268"/>
    <lineage>
        <taxon>Eukaryota</taxon>
        <taxon>Sar</taxon>
        <taxon>Alveolata</taxon>
        <taxon>Dinophyceae</taxon>
        <taxon>Suessiales</taxon>
        <taxon>Symbiodiniaceae</taxon>
        <taxon>Symbiodinium</taxon>
    </lineage>
</organism>